<reference evidence="1 5" key="1">
    <citation type="submission" date="2016-01" db="EMBL/GenBank/DDBJ databases">
        <title>Highly variable Streptococcus oralis are common among viridans streptococci isolated from primates.</title>
        <authorList>
            <person name="Denapaite D."/>
            <person name="Rieger M."/>
            <person name="Koendgen S."/>
            <person name="Brueckner R."/>
            <person name="Ochigava I."/>
            <person name="Kappeler P."/>
            <person name="Maetz-Rensing K."/>
            <person name="Leendertz F."/>
            <person name="Hakenbeck R."/>
        </authorList>
    </citation>
    <scope>NUCLEOTIDE SEQUENCE [LARGE SCALE GENOMIC DNA]</scope>
    <source>
        <strain evidence="1 5">DD30</strain>
    </source>
</reference>
<name>A0A139QE89_STROR</name>
<evidence type="ECO:0000313" key="6">
    <source>
        <dbReference type="Proteomes" id="UP000269984"/>
    </source>
</evidence>
<dbReference type="PATRIC" id="fig|1303.83.peg.168"/>
<dbReference type="RefSeq" id="WP_000878299.1">
    <property type="nucleotide sequence ID" value="NZ_CP097843.1"/>
</dbReference>
<dbReference type="AlphaFoldDB" id="A0A139QE89"/>
<accession>A0A139QE89</accession>
<dbReference type="EMBL" id="RJPK01000008">
    <property type="protein sequence ID" value="RSJ68277.1"/>
    <property type="molecule type" value="Genomic_DNA"/>
</dbReference>
<dbReference type="EMBL" id="RJNP01000007">
    <property type="protein sequence ID" value="RSI72064.1"/>
    <property type="molecule type" value="Genomic_DNA"/>
</dbReference>
<dbReference type="OrthoDB" id="2223842at2"/>
<reference evidence="4 8" key="2">
    <citation type="submission" date="2018-05" db="EMBL/GenBank/DDBJ databases">
        <title>Streptococcus from otitis media.</title>
        <authorList>
            <person name="Wayes A.M."/>
            <person name="Jakubovics N.S."/>
        </authorList>
    </citation>
    <scope>NUCLEOTIDE SEQUENCE [LARGE SCALE GENOMIC DNA]</scope>
    <source>
        <strain evidence="4 8">NU39</strain>
    </source>
</reference>
<evidence type="ECO:0000313" key="8">
    <source>
        <dbReference type="Proteomes" id="UP000289921"/>
    </source>
</evidence>
<dbReference type="Proteomes" id="UP000289921">
    <property type="component" value="Unassembled WGS sequence"/>
</dbReference>
<proteinExistence type="predicted"/>
<dbReference type="EMBL" id="QEWK01000003">
    <property type="protein sequence ID" value="RXX21538.1"/>
    <property type="molecule type" value="Genomic_DNA"/>
</dbReference>
<gene>
    <name evidence="3" type="ORF">D8801_08870</name>
    <name evidence="2" type="ORF">D8857_05660</name>
    <name evidence="4" type="ORF">DF217_06760</name>
    <name evidence="1" type="ORF">SORDD30_00163</name>
</gene>
<dbReference type="Proteomes" id="UP000281558">
    <property type="component" value="Unassembled WGS sequence"/>
</dbReference>
<comment type="caution">
    <text evidence="1">The sequence shown here is derived from an EMBL/GenBank/DDBJ whole genome shotgun (WGS) entry which is preliminary data.</text>
</comment>
<sequence>MKYVIFSFELGDYICNGENKVLVFDTLGLAFQYLQKHYRKPLPEQRKKRLIHYPDVYQAPFRLLKVC</sequence>
<organism evidence="1 5">
    <name type="scientific">Streptococcus oralis</name>
    <dbReference type="NCBI Taxonomy" id="1303"/>
    <lineage>
        <taxon>Bacteria</taxon>
        <taxon>Bacillati</taxon>
        <taxon>Bacillota</taxon>
        <taxon>Bacilli</taxon>
        <taxon>Lactobacillales</taxon>
        <taxon>Streptococcaceae</taxon>
        <taxon>Streptococcus</taxon>
    </lineage>
</organism>
<evidence type="ECO:0000313" key="3">
    <source>
        <dbReference type="EMBL" id="RSJ68277.1"/>
    </source>
</evidence>
<protein>
    <submittedName>
        <fullName evidence="1">Uncharacterized protein</fullName>
    </submittedName>
</protein>
<dbReference type="EMBL" id="LQRP01000002">
    <property type="protein sequence ID" value="KXU00781.1"/>
    <property type="molecule type" value="Genomic_DNA"/>
</dbReference>
<dbReference type="Proteomes" id="UP000269984">
    <property type="component" value="Unassembled WGS sequence"/>
</dbReference>
<reference evidence="6 7" key="3">
    <citation type="submission" date="2018-11" db="EMBL/GenBank/DDBJ databases">
        <title>Species Designations Belie Phenotypic and Genotypic Heterogeneity in Oral Streptococci.</title>
        <authorList>
            <person name="Velsko I."/>
        </authorList>
    </citation>
    <scope>NUCLEOTIDE SEQUENCE [LARGE SCALE GENOMIC DNA]</scope>
    <source>
        <strain evidence="3 7">BCC10</strain>
        <strain evidence="2 6">BCC11</strain>
    </source>
</reference>
<dbReference type="Proteomes" id="UP000070220">
    <property type="component" value="Unassembled WGS sequence"/>
</dbReference>
<evidence type="ECO:0000313" key="7">
    <source>
        <dbReference type="Proteomes" id="UP000281558"/>
    </source>
</evidence>
<evidence type="ECO:0000313" key="1">
    <source>
        <dbReference type="EMBL" id="KXU00781.1"/>
    </source>
</evidence>
<evidence type="ECO:0000313" key="2">
    <source>
        <dbReference type="EMBL" id="RSI72064.1"/>
    </source>
</evidence>
<evidence type="ECO:0000313" key="4">
    <source>
        <dbReference type="EMBL" id="RXX21538.1"/>
    </source>
</evidence>
<evidence type="ECO:0000313" key="5">
    <source>
        <dbReference type="Proteomes" id="UP000070220"/>
    </source>
</evidence>